<dbReference type="SUPFAM" id="SSF46785">
    <property type="entry name" value="Winged helix' DNA-binding domain"/>
    <property type="match status" value="1"/>
</dbReference>
<dbReference type="PANTHER" id="PTHR33154">
    <property type="entry name" value="TRANSCRIPTIONAL REGULATOR, ARSR FAMILY"/>
    <property type="match status" value="1"/>
</dbReference>
<gene>
    <name evidence="6" type="ORF">LR394_40595</name>
</gene>
<dbReference type="EMBL" id="JAJOMB010000049">
    <property type="protein sequence ID" value="MCD5317209.1"/>
    <property type="molecule type" value="Genomic_DNA"/>
</dbReference>
<evidence type="ECO:0000256" key="4">
    <source>
        <dbReference type="SAM" id="MobiDB-lite"/>
    </source>
</evidence>
<dbReference type="InterPro" id="IPR011991">
    <property type="entry name" value="ArsR-like_HTH"/>
</dbReference>
<feature type="region of interest" description="Disordered" evidence="4">
    <location>
        <begin position="1"/>
        <end position="29"/>
    </location>
</feature>
<dbReference type="InterPro" id="IPR036388">
    <property type="entry name" value="WH-like_DNA-bd_sf"/>
</dbReference>
<dbReference type="PANTHER" id="PTHR33154:SF18">
    <property type="entry name" value="ARSENICAL RESISTANCE OPERON REPRESSOR"/>
    <property type="match status" value="1"/>
</dbReference>
<dbReference type="InterPro" id="IPR018334">
    <property type="entry name" value="ArsR_HTH"/>
</dbReference>
<accession>A0A9X1NPE9</accession>
<feature type="domain" description="HTH arsR-type" evidence="5">
    <location>
        <begin position="32"/>
        <end position="132"/>
    </location>
</feature>
<dbReference type="PROSITE" id="PS00846">
    <property type="entry name" value="HTH_ARSR_1"/>
    <property type="match status" value="1"/>
</dbReference>
<dbReference type="GO" id="GO:0003677">
    <property type="term" value="F:DNA binding"/>
    <property type="evidence" value="ECO:0007669"/>
    <property type="project" value="UniProtKB-KW"/>
</dbReference>
<evidence type="ECO:0000256" key="1">
    <source>
        <dbReference type="ARBA" id="ARBA00023015"/>
    </source>
</evidence>
<dbReference type="PROSITE" id="PS50987">
    <property type="entry name" value="HTH_ARSR_2"/>
    <property type="match status" value="1"/>
</dbReference>
<evidence type="ECO:0000313" key="6">
    <source>
        <dbReference type="EMBL" id="MCD5317209.1"/>
    </source>
</evidence>
<dbReference type="GO" id="GO:0003700">
    <property type="term" value="F:DNA-binding transcription factor activity"/>
    <property type="evidence" value="ECO:0007669"/>
    <property type="project" value="InterPro"/>
</dbReference>
<dbReference type="InterPro" id="IPR036390">
    <property type="entry name" value="WH_DNA-bd_sf"/>
</dbReference>
<keyword evidence="3" id="KW-0804">Transcription</keyword>
<dbReference type="InterPro" id="IPR051081">
    <property type="entry name" value="HTH_MetalResp_TranReg"/>
</dbReference>
<dbReference type="PRINTS" id="PR00778">
    <property type="entry name" value="HTHARSR"/>
</dbReference>
<dbReference type="AlphaFoldDB" id="A0A9X1NPE9"/>
<keyword evidence="2" id="KW-0238">DNA-binding</keyword>
<dbReference type="Gene3D" id="1.10.10.10">
    <property type="entry name" value="Winged helix-like DNA-binding domain superfamily/Winged helix DNA-binding domain"/>
    <property type="match status" value="1"/>
</dbReference>
<dbReference type="Proteomes" id="UP001138997">
    <property type="component" value="Unassembled WGS sequence"/>
</dbReference>
<evidence type="ECO:0000256" key="3">
    <source>
        <dbReference type="ARBA" id="ARBA00023163"/>
    </source>
</evidence>
<dbReference type="NCBIfam" id="NF033788">
    <property type="entry name" value="HTH_metalloreg"/>
    <property type="match status" value="1"/>
</dbReference>
<feature type="compositionally biased region" description="Polar residues" evidence="4">
    <location>
        <begin position="1"/>
        <end position="18"/>
    </location>
</feature>
<dbReference type="SMART" id="SM00418">
    <property type="entry name" value="HTH_ARSR"/>
    <property type="match status" value="1"/>
</dbReference>
<comment type="caution">
    <text evidence="6">The sequence shown here is derived from an EMBL/GenBank/DDBJ whole genome shotgun (WGS) entry which is preliminary data.</text>
</comment>
<evidence type="ECO:0000256" key="2">
    <source>
        <dbReference type="ARBA" id="ARBA00023125"/>
    </source>
</evidence>
<organism evidence="6 7">
    <name type="scientific">Kineosporia babensis</name>
    <dbReference type="NCBI Taxonomy" id="499548"/>
    <lineage>
        <taxon>Bacteria</taxon>
        <taxon>Bacillati</taxon>
        <taxon>Actinomycetota</taxon>
        <taxon>Actinomycetes</taxon>
        <taxon>Kineosporiales</taxon>
        <taxon>Kineosporiaceae</taxon>
        <taxon>Kineosporia</taxon>
    </lineage>
</organism>
<keyword evidence="7" id="KW-1185">Reference proteome</keyword>
<reference evidence="6" key="1">
    <citation type="submission" date="2021-11" db="EMBL/GenBank/DDBJ databases">
        <title>Streptomyces corallinus and Kineosporia corallina sp. nov., two new coral-derived marine actinobacteria.</title>
        <authorList>
            <person name="Buangrab K."/>
            <person name="Sutthacheep M."/>
            <person name="Yeemin T."/>
            <person name="Harunari E."/>
            <person name="Igarashi Y."/>
            <person name="Sripreechasak P."/>
            <person name="Kanchanasin P."/>
            <person name="Tanasupawat S."/>
            <person name="Phongsopitanun W."/>
        </authorList>
    </citation>
    <scope>NUCLEOTIDE SEQUENCE</scope>
    <source>
        <strain evidence="6">JCM 31032</strain>
    </source>
</reference>
<sequence length="132" mass="14036">MTSAQTARQQSESTSCATNAAACGSTEDGGSIRSIEEAQALASLLKALAEPARLRLLSLVAGRNGGEICACDLTEPVGLSQPTVSHHLRILVDAGLLAREKRGVWAYYSLVPERMDHITQALGRLRPVHADE</sequence>
<keyword evidence="1" id="KW-0805">Transcription regulation</keyword>
<evidence type="ECO:0000313" key="7">
    <source>
        <dbReference type="Proteomes" id="UP001138997"/>
    </source>
</evidence>
<dbReference type="Pfam" id="PF01022">
    <property type="entry name" value="HTH_5"/>
    <property type="match status" value="1"/>
</dbReference>
<dbReference type="CDD" id="cd00090">
    <property type="entry name" value="HTH_ARSR"/>
    <property type="match status" value="1"/>
</dbReference>
<proteinExistence type="predicted"/>
<evidence type="ECO:0000259" key="5">
    <source>
        <dbReference type="PROSITE" id="PS50987"/>
    </source>
</evidence>
<dbReference type="InterPro" id="IPR001845">
    <property type="entry name" value="HTH_ArsR_DNA-bd_dom"/>
</dbReference>
<protein>
    <submittedName>
        <fullName evidence="6">Metalloregulator ArsR/SmtB family transcription factor</fullName>
    </submittedName>
</protein>
<name>A0A9X1NPE9_9ACTN</name>
<dbReference type="RefSeq" id="WP_231450061.1">
    <property type="nucleotide sequence ID" value="NZ_JAJOMB010000049.1"/>
</dbReference>